<feature type="transmembrane region" description="Helical" evidence="7">
    <location>
        <begin position="127"/>
        <end position="154"/>
    </location>
</feature>
<dbReference type="AlphaFoldDB" id="A0A6A5V2R5"/>
<organism evidence="9 10">
    <name type="scientific">Bimuria novae-zelandiae CBS 107.79</name>
    <dbReference type="NCBI Taxonomy" id="1447943"/>
    <lineage>
        <taxon>Eukaryota</taxon>
        <taxon>Fungi</taxon>
        <taxon>Dikarya</taxon>
        <taxon>Ascomycota</taxon>
        <taxon>Pezizomycotina</taxon>
        <taxon>Dothideomycetes</taxon>
        <taxon>Pleosporomycetidae</taxon>
        <taxon>Pleosporales</taxon>
        <taxon>Massarineae</taxon>
        <taxon>Didymosphaeriaceae</taxon>
        <taxon>Bimuria</taxon>
    </lineage>
</organism>
<name>A0A6A5V2R5_9PLEO</name>
<comment type="subcellular location">
    <subcellularLocation>
        <location evidence="1">Membrane</location>
        <topology evidence="1">Multi-pass membrane protein</topology>
    </subcellularLocation>
</comment>
<dbReference type="EMBL" id="ML976695">
    <property type="protein sequence ID" value="KAF1971168.1"/>
    <property type="molecule type" value="Genomic_DNA"/>
</dbReference>
<dbReference type="InterPro" id="IPR049326">
    <property type="entry name" value="Rhodopsin_dom_fungi"/>
</dbReference>
<keyword evidence="2 7" id="KW-0812">Transmembrane</keyword>
<evidence type="ECO:0000256" key="5">
    <source>
        <dbReference type="ARBA" id="ARBA00038359"/>
    </source>
</evidence>
<dbReference type="PANTHER" id="PTHR33048:SF163">
    <property type="entry name" value="INTEGRAL MEMBRANE PROTEIN (AFU_ORTHOLOGUE AFUA_8G05510)"/>
    <property type="match status" value="1"/>
</dbReference>
<protein>
    <recommendedName>
        <fullName evidence="8">Rhodopsin domain-containing protein</fullName>
    </recommendedName>
</protein>
<accession>A0A6A5V2R5</accession>
<dbReference type="Proteomes" id="UP000800036">
    <property type="component" value="Unassembled WGS sequence"/>
</dbReference>
<keyword evidence="4 7" id="KW-0472">Membrane</keyword>
<evidence type="ECO:0000256" key="4">
    <source>
        <dbReference type="ARBA" id="ARBA00023136"/>
    </source>
</evidence>
<feature type="domain" description="Rhodopsin" evidence="8">
    <location>
        <begin position="32"/>
        <end position="272"/>
    </location>
</feature>
<reference evidence="9" key="1">
    <citation type="journal article" date="2020" name="Stud. Mycol.">
        <title>101 Dothideomycetes genomes: a test case for predicting lifestyles and emergence of pathogens.</title>
        <authorList>
            <person name="Haridas S."/>
            <person name="Albert R."/>
            <person name="Binder M."/>
            <person name="Bloem J."/>
            <person name="Labutti K."/>
            <person name="Salamov A."/>
            <person name="Andreopoulos B."/>
            <person name="Baker S."/>
            <person name="Barry K."/>
            <person name="Bills G."/>
            <person name="Bluhm B."/>
            <person name="Cannon C."/>
            <person name="Castanera R."/>
            <person name="Culley D."/>
            <person name="Daum C."/>
            <person name="Ezra D."/>
            <person name="Gonzalez J."/>
            <person name="Henrissat B."/>
            <person name="Kuo A."/>
            <person name="Liang C."/>
            <person name="Lipzen A."/>
            <person name="Lutzoni F."/>
            <person name="Magnuson J."/>
            <person name="Mondo S."/>
            <person name="Nolan M."/>
            <person name="Ohm R."/>
            <person name="Pangilinan J."/>
            <person name="Park H.-J."/>
            <person name="Ramirez L."/>
            <person name="Alfaro M."/>
            <person name="Sun H."/>
            <person name="Tritt A."/>
            <person name="Yoshinaga Y."/>
            <person name="Zwiers L.-H."/>
            <person name="Turgeon B."/>
            <person name="Goodwin S."/>
            <person name="Spatafora J."/>
            <person name="Crous P."/>
            <person name="Grigoriev I."/>
        </authorList>
    </citation>
    <scope>NUCLEOTIDE SEQUENCE</scope>
    <source>
        <strain evidence="9">CBS 107.79</strain>
    </source>
</reference>
<feature type="transmembrane region" description="Helical" evidence="7">
    <location>
        <begin position="208"/>
        <end position="229"/>
    </location>
</feature>
<proteinExistence type="inferred from homology"/>
<evidence type="ECO:0000256" key="1">
    <source>
        <dbReference type="ARBA" id="ARBA00004141"/>
    </source>
</evidence>
<keyword evidence="10" id="KW-1185">Reference proteome</keyword>
<dbReference type="PANTHER" id="PTHR33048">
    <property type="entry name" value="PTH11-LIKE INTEGRAL MEMBRANE PROTEIN (AFU_ORTHOLOGUE AFUA_5G11245)"/>
    <property type="match status" value="1"/>
</dbReference>
<feature type="region of interest" description="Disordered" evidence="6">
    <location>
        <begin position="315"/>
        <end position="375"/>
    </location>
</feature>
<feature type="compositionally biased region" description="Basic and acidic residues" evidence="6">
    <location>
        <begin position="348"/>
        <end position="365"/>
    </location>
</feature>
<dbReference type="OrthoDB" id="4682787at2759"/>
<dbReference type="Pfam" id="PF20684">
    <property type="entry name" value="Fung_rhodopsin"/>
    <property type="match status" value="1"/>
</dbReference>
<dbReference type="GO" id="GO:0016020">
    <property type="term" value="C:membrane"/>
    <property type="evidence" value="ECO:0007669"/>
    <property type="project" value="UniProtKB-SubCell"/>
</dbReference>
<evidence type="ECO:0000313" key="10">
    <source>
        <dbReference type="Proteomes" id="UP000800036"/>
    </source>
</evidence>
<evidence type="ECO:0000256" key="2">
    <source>
        <dbReference type="ARBA" id="ARBA00022692"/>
    </source>
</evidence>
<evidence type="ECO:0000256" key="3">
    <source>
        <dbReference type="ARBA" id="ARBA00022989"/>
    </source>
</evidence>
<feature type="transmembrane region" description="Helical" evidence="7">
    <location>
        <begin position="92"/>
        <end position="118"/>
    </location>
</feature>
<feature type="transmembrane region" description="Helical" evidence="7">
    <location>
        <begin position="12"/>
        <end position="31"/>
    </location>
</feature>
<evidence type="ECO:0000256" key="6">
    <source>
        <dbReference type="SAM" id="MobiDB-lite"/>
    </source>
</evidence>
<evidence type="ECO:0000256" key="7">
    <source>
        <dbReference type="SAM" id="Phobius"/>
    </source>
</evidence>
<feature type="transmembrane region" description="Helical" evidence="7">
    <location>
        <begin position="174"/>
        <end position="196"/>
    </location>
</feature>
<comment type="similarity">
    <text evidence="5">Belongs to the SAT4 family.</text>
</comment>
<sequence length="375" mass="41603">MAEEELWPNRGAEIIGSTLSICILSTGMLIWRIVYGIQSKRKLLVCDYLLIVAACLNVASSGIRIKATVHGQGRHIMDPSISKPFDVLQYSYYLYIGQVINLLAVATLKLSICTYLLALPFGLVYKLIVYISIAMIAVFNFTLPMLGLFCAKPFEANWNKSIKGKCFYKGGTALTYMQGISNIITDVVYIIAPIIYLSTVQLSSRTQWGLRGVFCLGLIATICSIFKTIELRNLQKTKDPTWDGVDLTIWSATELSVGILVASLPPLRKHFERLLRHVLPSTFQTSKQRTPGSRSGIPMYNVSRISKRNAKIMGRSDIGIDDGDSERSILPGTGGPPPNTDGGIMKTVVHEVTTESRATSERIDTEVPQSFERRR</sequence>
<keyword evidence="3 7" id="KW-1133">Transmembrane helix</keyword>
<dbReference type="InterPro" id="IPR052337">
    <property type="entry name" value="SAT4-like"/>
</dbReference>
<gene>
    <name evidence="9" type="ORF">BU23DRAFT_471896</name>
</gene>
<evidence type="ECO:0000313" key="9">
    <source>
        <dbReference type="EMBL" id="KAF1971168.1"/>
    </source>
</evidence>
<evidence type="ECO:0000259" key="8">
    <source>
        <dbReference type="Pfam" id="PF20684"/>
    </source>
</evidence>